<evidence type="ECO:0000313" key="2">
    <source>
        <dbReference type="Proteomes" id="UP000000644"/>
    </source>
</evidence>
<dbReference type="Proteomes" id="UP000000644">
    <property type="component" value="Plasmid pPNAP03"/>
</dbReference>
<geneLocation type="plasmid" evidence="1 2">
    <name>pPNAP03</name>
</geneLocation>
<gene>
    <name evidence="1" type="ordered locus">Pnap_4963</name>
</gene>
<reference evidence="2" key="1">
    <citation type="journal article" date="2009" name="Environ. Microbiol.">
        <title>The genome of Polaromonas naphthalenivorans strain CJ2, isolated from coal tar-contaminated sediment, reveals physiological and metabolic versatility and evolution through extensive horizontal gene transfer.</title>
        <authorList>
            <person name="Yagi J.M."/>
            <person name="Sims D."/>
            <person name="Brettin T."/>
            <person name="Bruce D."/>
            <person name="Madsen E.L."/>
        </authorList>
    </citation>
    <scope>NUCLEOTIDE SEQUENCE [LARGE SCALE GENOMIC DNA]</scope>
    <source>
        <strain evidence="2">CJ2</strain>
        <plasmid evidence="2">Plasmid pPNAP03</plasmid>
    </source>
</reference>
<dbReference type="HOGENOM" id="CLU_1105479_0_0_4"/>
<keyword evidence="2" id="KW-1185">Reference proteome</keyword>
<accession>A1VWJ6</accession>
<dbReference type="OrthoDB" id="307997at2"/>
<dbReference type="KEGG" id="pna:Pnap_4963"/>
<name>A1VWJ6_POLNA</name>
<protein>
    <recommendedName>
        <fullName evidence="3">Uracil-DNA glycosylase-like domain-containing protein</fullName>
    </recommendedName>
</protein>
<evidence type="ECO:0000313" key="1">
    <source>
        <dbReference type="EMBL" id="ABM40024.1"/>
    </source>
</evidence>
<organism evidence="1 2">
    <name type="scientific">Polaromonas naphthalenivorans (strain CJ2)</name>
    <dbReference type="NCBI Taxonomy" id="365044"/>
    <lineage>
        <taxon>Bacteria</taxon>
        <taxon>Pseudomonadati</taxon>
        <taxon>Pseudomonadota</taxon>
        <taxon>Betaproteobacteria</taxon>
        <taxon>Burkholderiales</taxon>
        <taxon>Comamonadaceae</taxon>
        <taxon>Polaromonas</taxon>
    </lineage>
</organism>
<dbReference type="RefSeq" id="WP_011798395.1">
    <property type="nucleotide sequence ID" value="NC_008759.1"/>
</dbReference>
<dbReference type="EMBL" id="CP000532">
    <property type="protein sequence ID" value="ABM40024.1"/>
    <property type="molecule type" value="Genomic_DNA"/>
</dbReference>
<dbReference type="AlphaFoldDB" id="A1VWJ6"/>
<proteinExistence type="predicted"/>
<sequence length="252" mass="28820">MSEKELLQAKLNDFYRTTLAGAKPLFDDKHLRELSAPLLISISEAYLRAPVRVMFVGKETNGWWGKLSAYYADEDALASLMQRYQQQMGKSKWTGRFFQMLSRTARELNGAPAEAIAWTNLMRTDWEQGKGYSRNSKEFSAALTKMSQDMLRFEVELLEPDVIIFACGTSYDSVIKEAFPHRTNSEPVVKRALWQFNVGKILCFRCQHPQVIRKKNSAFKPVNTYYAEIFARVKANFPDAYDVPMAGNISNA</sequence>
<keyword evidence="1" id="KW-0614">Plasmid</keyword>
<evidence type="ECO:0008006" key="3">
    <source>
        <dbReference type="Google" id="ProtNLM"/>
    </source>
</evidence>